<dbReference type="EMBL" id="MU128937">
    <property type="protein sequence ID" value="KAF9516627.1"/>
    <property type="molecule type" value="Genomic_DNA"/>
</dbReference>
<evidence type="ECO:0000313" key="1">
    <source>
        <dbReference type="EMBL" id="KAF9516627.1"/>
    </source>
</evidence>
<keyword evidence="2" id="KW-1185">Reference proteome</keyword>
<dbReference type="AlphaFoldDB" id="A0A9P6B3D1"/>
<name>A0A9P6B3D1_9AGAM</name>
<comment type="caution">
    <text evidence="1">The sequence shown here is derived from an EMBL/GenBank/DDBJ whole genome shotgun (WGS) entry which is preliminary data.</text>
</comment>
<gene>
    <name evidence="1" type="ORF">BS47DRAFT_1483786</name>
</gene>
<sequence>MANPLVLDPGRSMWLYRVTVPNLLPRPLIARRIWAEEYIPHYLGTITLNQLAIGSPCVFPTSPTYPYCTQARVPGATSTPHSLMSDLGRHLRGLAVTPPRKKRVRFTVQRQRIIEGGGVRKPRLPTILLMWTKNTDASQPASWKNLSRCPRPGIFSSPAAGASPSFPLILFPDPGAGTPIQQRIQSMHNRHIPRAILRPGYS</sequence>
<protein>
    <submittedName>
        <fullName evidence="1">Uncharacterized protein</fullName>
    </submittedName>
</protein>
<dbReference type="Proteomes" id="UP000886523">
    <property type="component" value="Unassembled WGS sequence"/>
</dbReference>
<reference evidence="1" key="1">
    <citation type="journal article" date="2020" name="Nat. Commun.">
        <title>Large-scale genome sequencing of mycorrhizal fungi provides insights into the early evolution of symbiotic traits.</title>
        <authorList>
            <person name="Miyauchi S."/>
            <person name="Kiss E."/>
            <person name="Kuo A."/>
            <person name="Drula E."/>
            <person name="Kohler A."/>
            <person name="Sanchez-Garcia M."/>
            <person name="Morin E."/>
            <person name="Andreopoulos B."/>
            <person name="Barry K.W."/>
            <person name="Bonito G."/>
            <person name="Buee M."/>
            <person name="Carver A."/>
            <person name="Chen C."/>
            <person name="Cichocki N."/>
            <person name="Clum A."/>
            <person name="Culley D."/>
            <person name="Crous P.W."/>
            <person name="Fauchery L."/>
            <person name="Girlanda M."/>
            <person name="Hayes R.D."/>
            <person name="Keri Z."/>
            <person name="LaButti K."/>
            <person name="Lipzen A."/>
            <person name="Lombard V."/>
            <person name="Magnuson J."/>
            <person name="Maillard F."/>
            <person name="Murat C."/>
            <person name="Nolan M."/>
            <person name="Ohm R.A."/>
            <person name="Pangilinan J."/>
            <person name="Pereira M.F."/>
            <person name="Perotto S."/>
            <person name="Peter M."/>
            <person name="Pfister S."/>
            <person name="Riley R."/>
            <person name="Sitrit Y."/>
            <person name="Stielow J.B."/>
            <person name="Szollosi G."/>
            <person name="Zifcakova L."/>
            <person name="Stursova M."/>
            <person name="Spatafora J.W."/>
            <person name="Tedersoo L."/>
            <person name="Vaario L.M."/>
            <person name="Yamada A."/>
            <person name="Yan M."/>
            <person name="Wang P."/>
            <person name="Xu J."/>
            <person name="Bruns T."/>
            <person name="Baldrian P."/>
            <person name="Vilgalys R."/>
            <person name="Dunand C."/>
            <person name="Henrissat B."/>
            <person name="Grigoriev I.V."/>
            <person name="Hibbett D."/>
            <person name="Nagy L.G."/>
            <person name="Martin F.M."/>
        </authorList>
    </citation>
    <scope>NUCLEOTIDE SEQUENCE</scope>
    <source>
        <strain evidence="1">UP504</strain>
    </source>
</reference>
<evidence type="ECO:0000313" key="2">
    <source>
        <dbReference type="Proteomes" id="UP000886523"/>
    </source>
</evidence>
<proteinExistence type="predicted"/>
<organism evidence="1 2">
    <name type="scientific">Hydnum rufescens UP504</name>
    <dbReference type="NCBI Taxonomy" id="1448309"/>
    <lineage>
        <taxon>Eukaryota</taxon>
        <taxon>Fungi</taxon>
        <taxon>Dikarya</taxon>
        <taxon>Basidiomycota</taxon>
        <taxon>Agaricomycotina</taxon>
        <taxon>Agaricomycetes</taxon>
        <taxon>Cantharellales</taxon>
        <taxon>Hydnaceae</taxon>
        <taxon>Hydnum</taxon>
    </lineage>
</organism>
<accession>A0A9P6B3D1</accession>